<dbReference type="EMBL" id="JXTB01000068">
    <property type="protein sequence ID" value="PON67847.1"/>
    <property type="molecule type" value="Genomic_DNA"/>
</dbReference>
<dbReference type="InterPro" id="IPR053249">
    <property type="entry name" value="LFS"/>
</dbReference>
<proteinExistence type="predicted"/>
<dbReference type="Gene3D" id="3.30.530.20">
    <property type="match status" value="1"/>
</dbReference>
<name>A0A2P5D3H3_PARAD</name>
<comment type="caution">
    <text evidence="1">The sequence shown here is derived from an EMBL/GenBank/DDBJ whole genome shotgun (WGS) entry which is preliminary data.</text>
</comment>
<dbReference type="Pfam" id="PF10604">
    <property type="entry name" value="Polyketide_cyc2"/>
    <property type="match status" value="1"/>
</dbReference>
<dbReference type="InterPro" id="IPR019587">
    <property type="entry name" value="Polyketide_cyclase/dehydratase"/>
</dbReference>
<gene>
    <name evidence="1" type="ORF">PanWU01x14_100150</name>
</gene>
<dbReference type="GO" id="GO:0004864">
    <property type="term" value="F:protein phosphatase inhibitor activity"/>
    <property type="evidence" value="ECO:0007669"/>
    <property type="project" value="UniProtKB-ARBA"/>
</dbReference>
<keyword evidence="2" id="KW-1185">Reference proteome</keyword>
<dbReference type="Proteomes" id="UP000237105">
    <property type="component" value="Unassembled WGS sequence"/>
</dbReference>
<dbReference type="CDD" id="cd07821">
    <property type="entry name" value="PYR_PYL_RCAR_like"/>
    <property type="match status" value="1"/>
</dbReference>
<dbReference type="OrthoDB" id="1928994at2759"/>
<reference evidence="2" key="1">
    <citation type="submission" date="2016-06" db="EMBL/GenBank/DDBJ databases">
        <title>Parallel loss of symbiosis genes in relatives of nitrogen-fixing non-legume Parasponia.</title>
        <authorList>
            <person name="Van Velzen R."/>
            <person name="Holmer R."/>
            <person name="Bu F."/>
            <person name="Rutten L."/>
            <person name="Van Zeijl A."/>
            <person name="Liu W."/>
            <person name="Santuari L."/>
            <person name="Cao Q."/>
            <person name="Sharma T."/>
            <person name="Shen D."/>
            <person name="Roswanjaya Y."/>
            <person name="Wardhani T."/>
            <person name="Kalhor M.S."/>
            <person name="Jansen J."/>
            <person name="Van den Hoogen J."/>
            <person name="Gungor B."/>
            <person name="Hartog M."/>
            <person name="Hontelez J."/>
            <person name="Verver J."/>
            <person name="Yang W.-C."/>
            <person name="Schijlen E."/>
            <person name="Repin R."/>
            <person name="Schilthuizen M."/>
            <person name="Schranz E."/>
            <person name="Heidstra R."/>
            <person name="Miyata K."/>
            <person name="Fedorova E."/>
            <person name="Kohlen W."/>
            <person name="Bisseling T."/>
            <person name="Smit S."/>
            <person name="Geurts R."/>
        </authorList>
    </citation>
    <scope>NUCLEOTIDE SEQUENCE [LARGE SCALE GENOMIC DNA]</scope>
    <source>
        <strain evidence="2">cv. WU1-14</strain>
    </source>
</reference>
<dbReference type="STRING" id="3476.A0A2P5D3H3"/>
<organism evidence="1 2">
    <name type="scientific">Parasponia andersonii</name>
    <name type="common">Sponia andersonii</name>
    <dbReference type="NCBI Taxonomy" id="3476"/>
    <lineage>
        <taxon>Eukaryota</taxon>
        <taxon>Viridiplantae</taxon>
        <taxon>Streptophyta</taxon>
        <taxon>Embryophyta</taxon>
        <taxon>Tracheophyta</taxon>
        <taxon>Spermatophyta</taxon>
        <taxon>Magnoliopsida</taxon>
        <taxon>eudicotyledons</taxon>
        <taxon>Gunneridae</taxon>
        <taxon>Pentapetalae</taxon>
        <taxon>rosids</taxon>
        <taxon>fabids</taxon>
        <taxon>Rosales</taxon>
        <taxon>Cannabaceae</taxon>
        <taxon>Parasponia</taxon>
    </lineage>
</organism>
<dbReference type="InterPro" id="IPR023393">
    <property type="entry name" value="START-like_dom_sf"/>
</dbReference>
<dbReference type="AlphaFoldDB" id="A0A2P5D3H3"/>
<protein>
    <submittedName>
        <fullName evidence="1">Polyketide cyclase/dehydrase</fullName>
    </submittedName>
</protein>
<dbReference type="FunFam" id="3.30.530.20:FF:000064">
    <property type="entry name" value="Lachrymatory-factor synthase"/>
    <property type="match status" value="1"/>
</dbReference>
<dbReference type="PANTHER" id="PTHR33789">
    <property type="entry name" value="LACHRYMATORY-FACTOR SYNTHASE"/>
    <property type="match status" value="1"/>
</dbReference>
<accession>A0A2P5D3H3</accession>
<dbReference type="PANTHER" id="PTHR33789:SF15">
    <property type="entry name" value="LACHRYMATORY-FACTOR SYNTHASE"/>
    <property type="match status" value="1"/>
</dbReference>
<sequence length="178" mass="20288">MEKILQEKWEGKVSTRLPNATVSQIWPLFTDFFNFHKWFPSLTSCHGIHGTNGEPGCIRYCSGFSIPSNGGGDDDHDHSPRPISWSKERLIAIDHDQRSLTYEIVESNIGFQSYVSTVRIVPGGDDHQRGCVIEWFFAVDPVEGWVFDDLVRKYEVGLHRMAQRMEATLGNLESWSAE</sequence>
<evidence type="ECO:0000313" key="1">
    <source>
        <dbReference type="EMBL" id="PON67847.1"/>
    </source>
</evidence>
<dbReference type="SUPFAM" id="SSF55961">
    <property type="entry name" value="Bet v1-like"/>
    <property type="match status" value="1"/>
</dbReference>
<evidence type="ECO:0000313" key="2">
    <source>
        <dbReference type="Proteomes" id="UP000237105"/>
    </source>
</evidence>